<keyword evidence="1" id="KW-1133">Transmembrane helix</keyword>
<keyword evidence="1" id="KW-0812">Transmembrane</keyword>
<feature type="transmembrane region" description="Helical" evidence="1">
    <location>
        <begin position="60"/>
        <end position="80"/>
    </location>
</feature>
<proteinExistence type="predicted"/>
<gene>
    <name evidence="2" type="ORF">ACFQGR_02090</name>
</gene>
<name>A0ABW1RS04_9LACO</name>
<evidence type="ECO:0000313" key="3">
    <source>
        <dbReference type="Proteomes" id="UP001596158"/>
    </source>
</evidence>
<sequence>MAQRHTIRLALLSLFITTSAFIIFIYAVNSYDPNIIMPIIVLFIMGLFIGSLLSSILSTWVIILLTTIGSSFLVFGQMLLPLPSKLLLILVLPLVAGITIFNRSLLGTFSSKNVNRDQIERYIQHYNQATKLQGAYNAEKMYQKIVNFIQ</sequence>
<keyword evidence="3" id="KW-1185">Reference proteome</keyword>
<comment type="caution">
    <text evidence="2">The sequence shown here is derived from an EMBL/GenBank/DDBJ whole genome shotgun (WGS) entry which is preliminary data.</text>
</comment>
<reference evidence="3" key="1">
    <citation type="journal article" date="2019" name="Int. J. Syst. Evol. Microbiol.">
        <title>The Global Catalogue of Microorganisms (GCM) 10K type strain sequencing project: providing services to taxonomists for standard genome sequencing and annotation.</title>
        <authorList>
            <consortium name="The Broad Institute Genomics Platform"/>
            <consortium name="The Broad Institute Genome Sequencing Center for Infectious Disease"/>
            <person name="Wu L."/>
            <person name="Ma J."/>
        </authorList>
    </citation>
    <scope>NUCLEOTIDE SEQUENCE [LARGE SCALE GENOMIC DNA]</scope>
    <source>
        <strain evidence="3">CCM 8924</strain>
    </source>
</reference>
<feature type="transmembrane region" description="Helical" evidence="1">
    <location>
        <begin position="86"/>
        <end position="106"/>
    </location>
</feature>
<evidence type="ECO:0000313" key="2">
    <source>
        <dbReference type="EMBL" id="MFC6178204.1"/>
    </source>
</evidence>
<protein>
    <submittedName>
        <fullName evidence="2">Uncharacterized protein</fullName>
    </submittedName>
</protein>
<keyword evidence="1" id="KW-0472">Membrane</keyword>
<dbReference type="Proteomes" id="UP001596158">
    <property type="component" value="Unassembled WGS sequence"/>
</dbReference>
<accession>A0ABW1RS04</accession>
<dbReference type="RefSeq" id="WP_137600674.1">
    <property type="nucleotide sequence ID" value="NZ_BJDT01000005.1"/>
</dbReference>
<dbReference type="EMBL" id="JBHSSG010000007">
    <property type="protein sequence ID" value="MFC6178204.1"/>
    <property type="molecule type" value="Genomic_DNA"/>
</dbReference>
<organism evidence="2 3">
    <name type="scientific">Weissella sagaensis</name>
    <dbReference type="NCBI Taxonomy" id="2559928"/>
    <lineage>
        <taxon>Bacteria</taxon>
        <taxon>Bacillati</taxon>
        <taxon>Bacillota</taxon>
        <taxon>Bacilli</taxon>
        <taxon>Lactobacillales</taxon>
        <taxon>Lactobacillaceae</taxon>
        <taxon>Weissella</taxon>
    </lineage>
</organism>
<evidence type="ECO:0000256" key="1">
    <source>
        <dbReference type="SAM" id="Phobius"/>
    </source>
</evidence>
<feature type="transmembrane region" description="Helical" evidence="1">
    <location>
        <begin position="7"/>
        <end position="29"/>
    </location>
</feature>
<feature type="transmembrane region" description="Helical" evidence="1">
    <location>
        <begin position="35"/>
        <end position="53"/>
    </location>
</feature>